<evidence type="ECO:0000313" key="1">
    <source>
        <dbReference type="EMBL" id="GBM46744.1"/>
    </source>
</evidence>
<organism evidence="1 2">
    <name type="scientific">Araneus ventricosus</name>
    <name type="common">Orbweaver spider</name>
    <name type="synonym">Epeira ventricosa</name>
    <dbReference type="NCBI Taxonomy" id="182803"/>
    <lineage>
        <taxon>Eukaryota</taxon>
        <taxon>Metazoa</taxon>
        <taxon>Ecdysozoa</taxon>
        <taxon>Arthropoda</taxon>
        <taxon>Chelicerata</taxon>
        <taxon>Arachnida</taxon>
        <taxon>Araneae</taxon>
        <taxon>Araneomorphae</taxon>
        <taxon>Entelegynae</taxon>
        <taxon>Araneoidea</taxon>
        <taxon>Araneidae</taxon>
        <taxon>Araneus</taxon>
    </lineage>
</organism>
<comment type="caution">
    <text evidence="1">The sequence shown here is derived from an EMBL/GenBank/DDBJ whole genome shotgun (WGS) entry which is preliminary data.</text>
</comment>
<name>A0A4Y2G4D7_ARAVE</name>
<proteinExistence type="predicted"/>
<evidence type="ECO:0000313" key="2">
    <source>
        <dbReference type="Proteomes" id="UP000499080"/>
    </source>
</evidence>
<gene>
    <name evidence="1" type="ORF">AVEN_31371_1</name>
</gene>
<protein>
    <submittedName>
        <fullName evidence="1">Uncharacterized protein</fullName>
    </submittedName>
</protein>
<keyword evidence="2" id="KW-1185">Reference proteome</keyword>
<reference evidence="1 2" key="1">
    <citation type="journal article" date="2019" name="Sci. Rep.">
        <title>Orb-weaving spider Araneus ventricosus genome elucidates the spidroin gene catalogue.</title>
        <authorList>
            <person name="Kono N."/>
            <person name="Nakamura H."/>
            <person name="Ohtoshi R."/>
            <person name="Moran D.A.P."/>
            <person name="Shinohara A."/>
            <person name="Yoshida Y."/>
            <person name="Fujiwara M."/>
            <person name="Mori M."/>
            <person name="Tomita M."/>
            <person name="Arakawa K."/>
        </authorList>
    </citation>
    <scope>NUCLEOTIDE SEQUENCE [LARGE SCALE GENOMIC DNA]</scope>
</reference>
<dbReference type="AlphaFoldDB" id="A0A4Y2G4D7"/>
<accession>A0A4Y2G4D7</accession>
<sequence length="90" mass="10214">MLSRPVEQEYINRCNRKEDKLWSFVCSASWKAGELSAIESADTVIISDFLTVCVAKSKCAVTFITSELLSVWVSNLYKSYCSCYLCFVFS</sequence>
<dbReference type="Proteomes" id="UP000499080">
    <property type="component" value="Unassembled WGS sequence"/>
</dbReference>
<dbReference type="EMBL" id="BGPR01001150">
    <property type="protein sequence ID" value="GBM46744.1"/>
    <property type="molecule type" value="Genomic_DNA"/>
</dbReference>